<sequence>MNKLLMVMTTFPDAAKAQVAAEGIVAQRLGACVKQLAPCTSIYRWESNVESTQEVPLLIATSAACYAALEQYILTQHPYQVPEIVAWPLERALPAYADWVIQEAGGVSNV</sequence>
<dbReference type="PANTHER" id="PTHR23419:SF8">
    <property type="entry name" value="FI09726P"/>
    <property type="match status" value="1"/>
</dbReference>
<evidence type="ECO:0000256" key="1">
    <source>
        <dbReference type="ARBA" id="ARBA00010169"/>
    </source>
</evidence>
<evidence type="ECO:0008006" key="4">
    <source>
        <dbReference type="Google" id="ProtNLM"/>
    </source>
</evidence>
<dbReference type="PATRIC" id="fig|445709.3.peg.3826"/>
<dbReference type="AlphaFoldDB" id="A0A0G3ES86"/>
<dbReference type="RefSeq" id="WP_047215752.1">
    <property type="nucleotide sequence ID" value="NZ_CP011568.3"/>
</dbReference>
<dbReference type="InterPro" id="IPR015867">
    <property type="entry name" value="N-reg_PII/ATP_PRibTrfase_C"/>
</dbReference>
<proteinExistence type="inferred from homology"/>
<dbReference type="GO" id="GO:0005507">
    <property type="term" value="F:copper ion binding"/>
    <property type="evidence" value="ECO:0007669"/>
    <property type="project" value="TreeGrafter"/>
</dbReference>
<dbReference type="GO" id="GO:0010038">
    <property type="term" value="P:response to metal ion"/>
    <property type="evidence" value="ECO:0007669"/>
    <property type="project" value="InterPro"/>
</dbReference>
<dbReference type="STRING" id="445709.ABW99_18175"/>
<dbReference type="InterPro" id="IPR004323">
    <property type="entry name" value="Ion_tolerance_CutA"/>
</dbReference>
<accession>A0A0G3ES86</accession>
<dbReference type="KEGG" id="ptx:ABW99_18175"/>
<reference evidence="3" key="1">
    <citation type="submission" date="2015-06" db="EMBL/GenBank/DDBJ databases">
        <authorList>
            <person name="Lim Y.L."/>
            <person name="Ee R."/>
            <person name="Yong D."/>
            <person name="How K.Y."/>
            <person name="Yin W.F."/>
            <person name="Chan K.G."/>
        </authorList>
    </citation>
    <scope>NUCLEOTIDE SEQUENCE [LARGE SCALE GENOMIC DNA]</scope>
    <source>
        <strain evidence="3">DSM 25325</strain>
    </source>
</reference>
<protein>
    <recommendedName>
        <fullName evidence="4">Cytochrome C biogenesis protein</fullName>
    </recommendedName>
</protein>
<evidence type="ECO:0000313" key="2">
    <source>
        <dbReference type="EMBL" id="AKJ69845.1"/>
    </source>
</evidence>
<dbReference type="Proteomes" id="UP000036700">
    <property type="component" value="Chromosome"/>
</dbReference>
<dbReference type="InterPro" id="IPR011322">
    <property type="entry name" value="N-reg_PII-like_a/b"/>
</dbReference>
<dbReference type="PANTHER" id="PTHR23419">
    <property type="entry name" value="DIVALENT CATION TOLERANCE CUTA-RELATED"/>
    <property type="match status" value="1"/>
</dbReference>
<evidence type="ECO:0000313" key="3">
    <source>
        <dbReference type="Proteomes" id="UP000036700"/>
    </source>
</evidence>
<dbReference type="Pfam" id="PF03091">
    <property type="entry name" value="CutA1"/>
    <property type="match status" value="1"/>
</dbReference>
<gene>
    <name evidence="2" type="ORF">ABW99_18175</name>
</gene>
<organism evidence="2 3">
    <name type="scientific">Pandoraea thiooxydans</name>
    <dbReference type="NCBI Taxonomy" id="445709"/>
    <lineage>
        <taxon>Bacteria</taxon>
        <taxon>Pseudomonadati</taxon>
        <taxon>Pseudomonadota</taxon>
        <taxon>Betaproteobacteria</taxon>
        <taxon>Burkholderiales</taxon>
        <taxon>Burkholderiaceae</taxon>
        <taxon>Pandoraea</taxon>
    </lineage>
</organism>
<dbReference type="SUPFAM" id="SSF54913">
    <property type="entry name" value="GlnB-like"/>
    <property type="match status" value="1"/>
</dbReference>
<name>A0A0G3ES86_9BURK</name>
<keyword evidence="3" id="KW-1185">Reference proteome</keyword>
<comment type="similarity">
    <text evidence="1">Belongs to the CutA family.</text>
</comment>
<dbReference type="OrthoDB" id="37622at2"/>
<dbReference type="Gene3D" id="3.30.70.120">
    <property type="match status" value="1"/>
</dbReference>
<dbReference type="EMBL" id="CP011568">
    <property type="protein sequence ID" value="AKJ69845.1"/>
    <property type="molecule type" value="Genomic_DNA"/>
</dbReference>